<feature type="active site" evidence="5">
    <location>
        <position position="150"/>
    </location>
</feature>
<dbReference type="PANTHER" id="PTHR10458">
    <property type="entry name" value="PEPTIDE DEFORMYLASE"/>
    <property type="match status" value="1"/>
</dbReference>
<sequence>MATNIVQKDDPVLRKTAEDVPVTEIKSAKIKKVLKDMASALASQEDGVALAAPQIGEPLRIFIVSGATIRLLKHGEKEDAPMYEDQIYINPKITKLSKDKEEMEEGCLSIRWLYGYVKRSKKATVEAYDEHGKKFTRGGSGLMAQIFQHEVDHLDGVLFTDKAKGLRESPPEEKQ</sequence>
<accession>A0A2H0QVR1</accession>
<comment type="function">
    <text evidence="5">Removes the formyl group from the N-terminal Met of newly synthesized proteins. Requires at least a dipeptide for an efficient rate of reaction. N-terminal L-methionine is a prerequisite for activity but the enzyme has broad specificity at other positions.</text>
</comment>
<dbReference type="NCBIfam" id="NF001159">
    <property type="entry name" value="PRK00150.1-3"/>
    <property type="match status" value="1"/>
</dbReference>
<dbReference type="Pfam" id="PF01327">
    <property type="entry name" value="Pep_deformylase"/>
    <property type="match status" value="1"/>
</dbReference>
<feature type="binding site" evidence="5">
    <location>
        <position position="107"/>
    </location>
    <ligand>
        <name>Fe cation</name>
        <dbReference type="ChEBI" id="CHEBI:24875"/>
    </ligand>
</feature>
<keyword evidence="3 5" id="KW-0378">Hydrolase</keyword>
<comment type="caution">
    <text evidence="6">The sequence shown here is derived from an EMBL/GenBank/DDBJ whole genome shotgun (WGS) entry which is preliminary data.</text>
</comment>
<name>A0A2H0QVR1_9BACT</name>
<protein>
    <recommendedName>
        <fullName evidence="5">Peptide deformylase</fullName>
        <shortName evidence="5">PDF</shortName>
        <ecNumber evidence="5">3.5.1.88</ecNumber>
    </recommendedName>
    <alternativeName>
        <fullName evidence="5">Polypeptide deformylase</fullName>
    </alternativeName>
</protein>
<dbReference type="EC" id="3.5.1.88" evidence="5"/>
<evidence type="ECO:0000256" key="4">
    <source>
        <dbReference type="ARBA" id="ARBA00022917"/>
    </source>
</evidence>
<reference evidence="6 7" key="1">
    <citation type="submission" date="2017-09" db="EMBL/GenBank/DDBJ databases">
        <title>Depth-based differentiation of microbial function through sediment-hosted aquifers and enrichment of novel symbionts in the deep terrestrial subsurface.</title>
        <authorList>
            <person name="Probst A.J."/>
            <person name="Ladd B."/>
            <person name="Jarett J.K."/>
            <person name="Geller-Mcgrath D.E."/>
            <person name="Sieber C.M."/>
            <person name="Emerson J.B."/>
            <person name="Anantharaman K."/>
            <person name="Thomas B.C."/>
            <person name="Malmstrom R."/>
            <person name="Stieglmeier M."/>
            <person name="Klingl A."/>
            <person name="Woyke T."/>
            <person name="Ryan C.M."/>
            <person name="Banfield J.F."/>
        </authorList>
    </citation>
    <scope>NUCLEOTIDE SEQUENCE [LARGE SCALE GENOMIC DNA]</scope>
    <source>
        <strain evidence="6">CG10_big_fil_rev_8_21_14_0_10_42_12</strain>
    </source>
</reference>
<dbReference type="PIRSF" id="PIRSF004749">
    <property type="entry name" value="Pep_def"/>
    <property type="match status" value="1"/>
</dbReference>
<evidence type="ECO:0000256" key="3">
    <source>
        <dbReference type="ARBA" id="ARBA00022801"/>
    </source>
</evidence>
<comment type="catalytic activity">
    <reaction evidence="5">
        <text>N-terminal N-formyl-L-methionyl-[peptide] + H2O = N-terminal L-methionyl-[peptide] + formate</text>
        <dbReference type="Rhea" id="RHEA:24420"/>
        <dbReference type="Rhea" id="RHEA-COMP:10639"/>
        <dbReference type="Rhea" id="RHEA-COMP:10640"/>
        <dbReference type="ChEBI" id="CHEBI:15377"/>
        <dbReference type="ChEBI" id="CHEBI:15740"/>
        <dbReference type="ChEBI" id="CHEBI:49298"/>
        <dbReference type="ChEBI" id="CHEBI:64731"/>
        <dbReference type="EC" id="3.5.1.88"/>
    </reaction>
</comment>
<organism evidence="6 7">
    <name type="scientific">Candidatus Zambryskibacteria bacterium CG10_big_fil_rev_8_21_14_0_10_42_12</name>
    <dbReference type="NCBI Taxonomy" id="1975115"/>
    <lineage>
        <taxon>Bacteria</taxon>
        <taxon>Candidatus Zambryskiibacteriota</taxon>
    </lineage>
</organism>
<dbReference type="NCBIfam" id="TIGR00079">
    <property type="entry name" value="pept_deformyl"/>
    <property type="match status" value="1"/>
</dbReference>
<dbReference type="GO" id="GO:0006412">
    <property type="term" value="P:translation"/>
    <property type="evidence" value="ECO:0007669"/>
    <property type="project" value="UniProtKB-UniRule"/>
</dbReference>
<evidence type="ECO:0000313" key="6">
    <source>
        <dbReference type="EMBL" id="PIR37914.1"/>
    </source>
</evidence>
<feature type="binding site" evidence="5">
    <location>
        <position position="153"/>
    </location>
    <ligand>
        <name>Fe cation</name>
        <dbReference type="ChEBI" id="CHEBI:24875"/>
    </ligand>
</feature>
<evidence type="ECO:0000256" key="2">
    <source>
        <dbReference type="ARBA" id="ARBA00022723"/>
    </source>
</evidence>
<dbReference type="FunFam" id="3.90.45.10:FF:000003">
    <property type="entry name" value="Peptide deformylase"/>
    <property type="match status" value="1"/>
</dbReference>
<dbReference type="GO" id="GO:0046872">
    <property type="term" value="F:metal ion binding"/>
    <property type="evidence" value="ECO:0007669"/>
    <property type="project" value="UniProtKB-KW"/>
</dbReference>
<dbReference type="Proteomes" id="UP000231333">
    <property type="component" value="Unassembled WGS sequence"/>
</dbReference>
<dbReference type="EMBL" id="PCXL01000013">
    <property type="protein sequence ID" value="PIR37914.1"/>
    <property type="molecule type" value="Genomic_DNA"/>
</dbReference>
<proteinExistence type="inferred from homology"/>
<evidence type="ECO:0000256" key="5">
    <source>
        <dbReference type="HAMAP-Rule" id="MF_00163"/>
    </source>
</evidence>
<dbReference type="GO" id="GO:0042586">
    <property type="term" value="F:peptide deformylase activity"/>
    <property type="evidence" value="ECO:0007669"/>
    <property type="project" value="UniProtKB-UniRule"/>
</dbReference>
<dbReference type="HAMAP" id="MF_00163">
    <property type="entry name" value="Pep_deformylase"/>
    <property type="match status" value="1"/>
</dbReference>
<keyword evidence="5" id="KW-0408">Iron</keyword>
<evidence type="ECO:0000256" key="1">
    <source>
        <dbReference type="ARBA" id="ARBA00010759"/>
    </source>
</evidence>
<dbReference type="PANTHER" id="PTHR10458:SF22">
    <property type="entry name" value="PEPTIDE DEFORMYLASE"/>
    <property type="match status" value="1"/>
</dbReference>
<comment type="similarity">
    <text evidence="1 5">Belongs to the polypeptide deformylase family.</text>
</comment>
<dbReference type="InterPro" id="IPR023635">
    <property type="entry name" value="Peptide_deformylase"/>
</dbReference>
<dbReference type="CDD" id="cd00487">
    <property type="entry name" value="Pep_deformylase"/>
    <property type="match status" value="1"/>
</dbReference>
<dbReference type="PRINTS" id="PR01576">
    <property type="entry name" value="PDEFORMYLASE"/>
</dbReference>
<comment type="cofactor">
    <cofactor evidence="5">
        <name>Fe(2+)</name>
        <dbReference type="ChEBI" id="CHEBI:29033"/>
    </cofactor>
    <text evidence="5">Binds 1 Fe(2+) ion.</text>
</comment>
<dbReference type="InterPro" id="IPR036821">
    <property type="entry name" value="Peptide_deformylase_sf"/>
</dbReference>
<keyword evidence="4 5" id="KW-0648">Protein biosynthesis</keyword>
<feature type="binding site" evidence="5">
    <location>
        <position position="149"/>
    </location>
    <ligand>
        <name>Fe cation</name>
        <dbReference type="ChEBI" id="CHEBI:24875"/>
    </ligand>
</feature>
<gene>
    <name evidence="5 6" type="primary">def</name>
    <name evidence="6" type="ORF">COV34_02390</name>
</gene>
<keyword evidence="2 5" id="KW-0479">Metal-binding</keyword>
<dbReference type="Gene3D" id="3.90.45.10">
    <property type="entry name" value="Peptide deformylase"/>
    <property type="match status" value="1"/>
</dbReference>
<dbReference type="SUPFAM" id="SSF56420">
    <property type="entry name" value="Peptide deformylase"/>
    <property type="match status" value="1"/>
</dbReference>
<evidence type="ECO:0000313" key="7">
    <source>
        <dbReference type="Proteomes" id="UP000231333"/>
    </source>
</evidence>
<dbReference type="AlphaFoldDB" id="A0A2H0QVR1"/>